<organism evidence="1 2">
    <name type="scientific">Hyalomma asiaticum</name>
    <name type="common">Tick</name>
    <dbReference type="NCBI Taxonomy" id="266040"/>
    <lineage>
        <taxon>Eukaryota</taxon>
        <taxon>Metazoa</taxon>
        <taxon>Ecdysozoa</taxon>
        <taxon>Arthropoda</taxon>
        <taxon>Chelicerata</taxon>
        <taxon>Arachnida</taxon>
        <taxon>Acari</taxon>
        <taxon>Parasitiformes</taxon>
        <taxon>Ixodida</taxon>
        <taxon>Ixodoidea</taxon>
        <taxon>Ixodidae</taxon>
        <taxon>Hyalomminae</taxon>
        <taxon>Hyalomma</taxon>
    </lineage>
</organism>
<sequence length="555" mass="61849">MAEPVVFVRAIEELRRLDEPHRRGERIRVLLHQLRNATEASHAIANPDAENAFIKSLRLNERAVLKTLQRSMRSSSEDGNRLDKLPLKFMESITPALPGATWLRILRRVLNGTAVVVSEDDLVLVVNSRLLSVLGELIVTLSDRLLDQVALWFLQLHAHLLPIQPEYMIDRVLFCHSAVELRFGSVVAAEHVANQFNEMRRRQIEAVLRDVLLRMTQLVKSGDWVPRDTADKMLAKLDNITVKLWSNSLFTDAWLTRMYSGFPDRAPSYVHFWLATGKAQSLWLLGTARSTAPGISIYDEDARWRAEELHFRSAARDPPIEYDYWANAVLVSPAALYAPLFYAQAMDAIVYAGLGATVARVAARAFDERVAPQQDAFLSTCTVNSTICGSDSIAVEYGLQCEARTEVSECLFVAAQVERALRSFPNKSAAGPDGLKGIDISAGENQSDWLPDSARRQFVLRAKCWQPAVKAAITGLEALTLRALEGGLHVLGERSPWQVFFLSFCQPLCGLRAESGGPRAPGGRLCNQLLLNEPRFSSAFNCRLGEQPMARVSKC</sequence>
<dbReference type="EMBL" id="CM023490">
    <property type="protein sequence ID" value="KAH6943649.1"/>
    <property type="molecule type" value="Genomic_DNA"/>
</dbReference>
<proteinExistence type="predicted"/>
<evidence type="ECO:0000313" key="1">
    <source>
        <dbReference type="EMBL" id="KAH6943649.1"/>
    </source>
</evidence>
<reference evidence="1" key="1">
    <citation type="submission" date="2020-05" db="EMBL/GenBank/DDBJ databases">
        <title>Large-scale comparative analyses of tick genomes elucidate their genetic diversity and vector capacities.</title>
        <authorList>
            <person name="Jia N."/>
            <person name="Wang J."/>
            <person name="Shi W."/>
            <person name="Du L."/>
            <person name="Sun Y."/>
            <person name="Zhan W."/>
            <person name="Jiang J."/>
            <person name="Wang Q."/>
            <person name="Zhang B."/>
            <person name="Ji P."/>
            <person name="Sakyi L.B."/>
            <person name="Cui X."/>
            <person name="Yuan T."/>
            <person name="Jiang B."/>
            <person name="Yang W."/>
            <person name="Lam T.T.-Y."/>
            <person name="Chang Q."/>
            <person name="Ding S."/>
            <person name="Wang X."/>
            <person name="Zhu J."/>
            <person name="Ruan X."/>
            <person name="Zhao L."/>
            <person name="Wei J."/>
            <person name="Que T."/>
            <person name="Du C."/>
            <person name="Cheng J."/>
            <person name="Dai P."/>
            <person name="Han X."/>
            <person name="Huang E."/>
            <person name="Gao Y."/>
            <person name="Liu J."/>
            <person name="Shao H."/>
            <person name="Ye R."/>
            <person name="Li L."/>
            <person name="Wei W."/>
            <person name="Wang X."/>
            <person name="Wang C."/>
            <person name="Yang T."/>
            <person name="Huo Q."/>
            <person name="Li W."/>
            <person name="Guo W."/>
            <person name="Chen H."/>
            <person name="Zhou L."/>
            <person name="Ni X."/>
            <person name="Tian J."/>
            <person name="Zhou Y."/>
            <person name="Sheng Y."/>
            <person name="Liu T."/>
            <person name="Pan Y."/>
            <person name="Xia L."/>
            <person name="Li J."/>
            <person name="Zhao F."/>
            <person name="Cao W."/>
        </authorList>
    </citation>
    <scope>NUCLEOTIDE SEQUENCE</scope>
    <source>
        <strain evidence="1">Hyas-2018</strain>
    </source>
</reference>
<evidence type="ECO:0000313" key="2">
    <source>
        <dbReference type="Proteomes" id="UP000821845"/>
    </source>
</evidence>
<protein>
    <submittedName>
        <fullName evidence="1">Uncharacterized protein</fullName>
    </submittedName>
</protein>
<dbReference type="Proteomes" id="UP000821845">
    <property type="component" value="Chromosome 10"/>
</dbReference>
<comment type="caution">
    <text evidence="1">The sequence shown here is derived from an EMBL/GenBank/DDBJ whole genome shotgun (WGS) entry which is preliminary data.</text>
</comment>
<name>A0ACB7TBV8_HYAAI</name>
<accession>A0ACB7TBV8</accession>
<keyword evidence="2" id="KW-1185">Reference proteome</keyword>
<gene>
    <name evidence="1" type="ORF">HPB50_025033</name>
</gene>